<gene>
    <name evidence="1" type="ORF">AB205_0046630</name>
</gene>
<sequence length="124" mass="13791">MKARKPLFLAWESCTWRSMFRGWRENIPVLALWANQKLHLGRLSTKECSLTPIKSSQVVQASRPLDPKNNTTLEFEDVTVGTNGAVQGAVIAGLNRRHGVILGQDGSDDYCTIYANVPLNDMFG</sequence>
<dbReference type="InterPro" id="IPR035647">
    <property type="entry name" value="EFG_III/V"/>
</dbReference>
<dbReference type="AlphaFoldDB" id="A0A2G9NDF5"/>
<reference evidence="2" key="1">
    <citation type="journal article" date="2017" name="Nat. Commun.">
        <title>The North American bullfrog draft genome provides insight into hormonal regulation of long noncoding RNA.</title>
        <authorList>
            <person name="Hammond S.A."/>
            <person name="Warren R.L."/>
            <person name="Vandervalk B.P."/>
            <person name="Kucuk E."/>
            <person name="Khan H."/>
            <person name="Gibb E.A."/>
            <person name="Pandoh P."/>
            <person name="Kirk H."/>
            <person name="Zhao Y."/>
            <person name="Jones M."/>
            <person name="Mungall A.J."/>
            <person name="Coope R."/>
            <person name="Pleasance S."/>
            <person name="Moore R.A."/>
            <person name="Holt R.A."/>
            <person name="Round J.M."/>
            <person name="Ohora S."/>
            <person name="Walle B.V."/>
            <person name="Veldhoen N."/>
            <person name="Helbing C.C."/>
            <person name="Birol I."/>
        </authorList>
    </citation>
    <scope>NUCLEOTIDE SEQUENCE [LARGE SCALE GENOMIC DNA]</scope>
</reference>
<keyword evidence="2" id="KW-1185">Reference proteome</keyword>
<protein>
    <submittedName>
        <fullName evidence="1">Uncharacterized protein</fullName>
    </submittedName>
</protein>
<dbReference type="OrthoDB" id="198619at2759"/>
<dbReference type="Proteomes" id="UP000228934">
    <property type="component" value="Unassembled WGS sequence"/>
</dbReference>
<dbReference type="Gene3D" id="3.30.70.240">
    <property type="match status" value="1"/>
</dbReference>
<organism evidence="1 2">
    <name type="scientific">Aquarana catesbeiana</name>
    <name type="common">American bullfrog</name>
    <name type="synonym">Rana catesbeiana</name>
    <dbReference type="NCBI Taxonomy" id="8400"/>
    <lineage>
        <taxon>Eukaryota</taxon>
        <taxon>Metazoa</taxon>
        <taxon>Chordata</taxon>
        <taxon>Craniata</taxon>
        <taxon>Vertebrata</taxon>
        <taxon>Euteleostomi</taxon>
        <taxon>Amphibia</taxon>
        <taxon>Batrachia</taxon>
        <taxon>Anura</taxon>
        <taxon>Neobatrachia</taxon>
        <taxon>Ranoidea</taxon>
        <taxon>Ranidae</taxon>
        <taxon>Aquarana</taxon>
    </lineage>
</organism>
<dbReference type="SUPFAM" id="SSF54980">
    <property type="entry name" value="EF-G C-terminal domain-like"/>
    <property type="match status" value="1"/>
</dbReference>
<proteinExistence type="predicted"/>
<accession>A0A2G9NDF5</accession>
<name>A0A2G9NDF5_AQUCT</name>
<evidence type="ECO:0000313" key="2">
    <source>
        <dbReference type="Proteomes" id="UP000228934"/>
    </source>
</evidence>
<evidence type="ECO:0000313" key="1">
    <source>
        <dbReference type="EMBL" id="PIN88690.1"/>
    </source>
</evidence>
<dbReference type="EMBL" id="KV923843">
    <property type="protein sequence ID" value="PIN88690.1"/>
    <property type="molecule type" value="Genomic_DNA"/>
</dbReference>